<protein>
    <submittedName>
        <fullName evidence="1">Class I lanthipeptide</fullName>
    </submittedName>
</protein>
<name>A0ABT3IHM0_9BACT</name>
<reference evidence="1 2" key="1">
    <citation type="submission" date="2022-10" db="EMBL/GenBank/DDBJ databases">
        <title>Chitinophaga nivalis PC15 sp. nov., isolated from Pyeongchang county, South Korea.</title>
        <authorList>
            <person name="Trinh H.N."/>
        </authorList>
    </citation>
    <scope>NUCLEOTIDE SEQUENCE [LARGE SCALE GENOMIC DNA]</scope>
    <source>
        <strain evidence="1 2">PC14</strain>
    </source>
</reference>
<evidence type="ECO:0000313" key="2">
    <source>
        <dbReference type="Proteomes" id="UP001207742"/>
    </source>
</evidence>
<keyword evidence="2" id="KW-1185">Reference proteome</keyword>
<dbReference type="Proteomes" id="UP001207742">
    <property type="component" value="Unassembled WGS sequence"/>
</dbReference>
<proteinExistence type="predicted"/>
<evidence type="ECO:0000313" key="1">
    <source>
        <dbReference type="EMBL" id="MCW3483264.1"/>
    </source>
</evidence>
<accession>A0ABT3IHM0</accession>
<comment type="caution">
    <text evidence="1">The sequence shown here is derived from an EMBL/GenBank/DDBJ whole genome shotgun (WGS) entry which is preliminary data.</text>
</comment>
<sequence length="55" mass="6246">MKKKNVTKLKLGRIAISVLNDRQTMKVRGGNAVVPIDNRRYHITQAPCLPTRLEC</sequence>
<dbReference type="NCBIfam" id="NF038153">
    <property type="entry name" value="lant_leader_L1a"/>
    <property type="match status" value="1"/>
</dbReference>
<gene>
    <name evidence="1" type="ORF">OL497_05130</name>
</gene>
<dbReference type="EMBL" id="JAPDNS010000001">
    <property type="protein sequence ID" value="MCW3483264.1"/>
    <property type="molecule type" value="Genomic_DNA"/>
</dbReference>
<dbReference type="InterPro" id="IPR058238">
    <property type="entry name" value="Lant_leader_dom"/>
</dbReference>
<organism evidence="1 2">
    <name type="scientific">Chitinophaga nivalis</name>
    <dbReference type="NCBI Taxonomy" id="2991709"/>
    <lineage>
        <taxon>Bacteria</taxon>
        <taxon>Pseudomonadati</taxon>
        <taxon>Bacteroidota</taxon>
        <taxon>Chitinophagia</taxon>
        <taxon>Chitinophagales</taxon>
        <taxon>Chitinophagaceae</taxon>
        <taxon>Chitinophaga</taxon>
    </lineage>
</organism>
<dbReference type="RefSeq" id="WP_264728424.1">
    <property type="nucleotide sequence ID" value="NZ_JAPDNR010000001.1"/>
</dbReference>